<organism evidence="2 3">
    <name type="scientific">Pararge aegeria aegeria</name>
    <dbReference type="NCBI Taxonomy" id="348720"/>
    <lineage>
        <taxon>Eukaryota</taxon>
        <taxon>Metazoa</taxon>
        <taxon>Ecdysozoa</taxon>
        <taxon>Arthropoda</taxon>
        <taxon>Hexapoda</taxon>
        <taxon>Insecta</taxon>
        <taxon>Pterygota</taxon>
        <taxon>Neoptera</taxon>
        <taxon>Endopterygota</taxon>
        <taxon>Lepidoptera</taxon>
        <taxon>Glossata</taxon>
        <taxon>Ditrysia</taxon>
        <taxon>Papilionoidea</taxon>
        <taxon>Nymphalidae</taxon>
        <taxon>Satyrinae</taxon>
        <taxon>Satyrini</taxon>
        <taxon>Parargina</taxon>
        <taxon>Pararge</taxon>
    </lineage>
</organism>
<feature type="region of interest" description="Disordered" evidence="1">
    <location>
        <begin position="56"/>
        <end position="77"/>
    </location>
</feature>
<evidence type="ECO:0000256" key="1">
    <source>
        <dbReference type="SAM" id="MobiDB-lite"/>
    </source>
</evidence>
<proteinExistence type="predicted"/>
<evidence type="ECO:0000313" key="2">
    <source>
        <dbReference type="EMBL" id="CAH2240488.1"/>
    </source>
</evidence>
<protein>
    <submittedName>
        <fullName evidence="2">Jg24219 protein</fullName>
    </submittedName>
</protein>
<dbReference type="OrthoDB" id="10056483at2759"/>
<keyword evidence="3" id="KW-1185">Reference proteome</keyword>
<dbReference type="Proteomes" id="UP000838756">
    <property type="component" value="Unassembled WGS sequence"/>
</dbReference>
<sequence length="90" mass="9837">MVGYNELRVRRELTLETYVVRVLRGQICNADVLLLVSLRAPNRCLAEAPAIAAGGAERAHQATEGGATDARTPYPQCDSREDGFILLHSE</sequence>
<evidence type="ECO:0000313" key="3">
    <source>
        <dbReference type="Proteomes" id="UP000838756"/>
    </source>
</evidence>
<gene>
    <name evidence="2" type="primary">jg24219</name>
    <name evidence="2" type="ORF">PAEG_LOCUS17069</name>
</gene>
<accession>A0A8S4RSC9</accession>
<reference evidence="2" key="1">
    <citation type="submission" date="2022-03" db="EMBL/GenBank/DDBJ databases">
        <authorList>
            <person name="Lindestad O."/>
        </authorList>
    </citation>
    <scope>NUCLEOTIDE SEQUENCE</scope>
</reference>
<dbReference type="EMBL" id="CAKXAJ010025524">
    <property type="protein sequence ID" value="CAH2240488.1"/>
    <property type="molecule type" value="Genomic_DNA"/>
</dbReference>
<dbReference type="AlphaFoldDB" id="A0A8S4RSC9"/>
<name>A0A8S4RSC9_9NEOP</name>
<comment type="caution">
    <text evidence="2">The sequence shown here is derived from an EMBL/GenBank/DDBJ whole genome shotgun (WGS) entry which is preliminary data.</text>
</comment>